<evidence type="ECO:0000259" key="3">
    <source>
        <dbReference type="PROSITE" id="PS50076"/>
    </source>
</evidence>
<keyword evidence="5" id="KW-1185">Reference proteome</keyword>
<dbReference type="InterPro" id="IPR051948">
    <property type="entry name" value="Hsp70_co-chaperone_J-domain"/>
</dbReference>
<feature type="compositionally biased region" description="Low complexity" evidence="2">
    <location>
        <begin position="76"/>
        <end position="86"/>
    </location>
</feature>
<dbReference type="PANTHER" id="PTHR44360">
    <property type="entry name" value="DNAJ HOMOLOG SUBFAMILY B MEMBER 9"/>
    <property type="match status" value="1"/>
</dbReference>
<dbReference type="RefSeq" id="WP_343955820.1">
    <property type="nucleotide sequence ID" value="NZ_BAAAMN010000005.1"/>
</dbReference>
<dbReference type="InterPro" id="IPR001623">
    <property type="entry name" value="DnaJ_domain"/>
</dbReference>
<evidence type="ECO:0000313" key="5">
    <source>
        <dbReference type="Proteomes" id="UP001501461"/>
    </source>
</evidence>
<reference evidence="5" key="1">
    <citation type="journal article" date="2019" name="Int. J. Syst. Evol. Microbiol.">
        <title>The Global Catalogue of Microorganisms (GCM) 10K type strain sequencing project: providing services to taxonomists for standard genome sequencing and annotation.</title>
        <authorList>
            <consortium name="The Broad Institute Genomics Platform"/>
            <consortium name="The Broad Institute Genome Sequencing Center for Infectious Disease"/>
            <person name="Wu L."/>
            <person name="Ma J."/>
        </authorList>
    </citation>
    <scope>NUCLEOTIDE SEQUENCE [LARGE SCALE GENOMIC DNA]</scope>
    <source>
        <strain evidence="5">JCM 13595</strain>
    </source>
</reference>
<dbReference type="PRINTS" id="PR00625">
    <property type="entry name" value="JDOMAIN"/>
</dbReference>
<feature type="domain" description="J" evidence="3">
    <location>
        <begin position="10"/>
        <end position="71"/>
    </location>
</feature>
<feature type="region of interest" description="Disordered" evidence="2">
    <location>
        <begin position="55"/>
        <end position="91"/>
    </location>
</feature>
<dbReference type="EMBL" id="BAAAMN010000005">
    <property type="protein sequence ID" value="GAA2026598.1"/>
    <property type="molecule type" value="Genomic_DNA"/>
</dbReference>
<keyword evidence="1" id="KW-0143">Chaperone</keyword>
<organism evidence="4 5">
    <name type="scientific">Yaniella flava</name>
    <dbReference type="NCBI Taxonomy" id="287930"/>
    <lineage>
        <taxon>Bacteria</taxon>
        <taxon>Bacillati</taxon>
        <taxon>Actinomycetota</taxon>
        <taxon>Actinomycetes</taxon>
        <taxon>Micrococcales</taxon>
        <taxon>Micrococcaceae</taxon>
        <taxon>Yaniella</taxon>
    </lineage>
</organism>
<evidence type="ECO:0000256" key="2">
    <source>
        <dbReference type="SAM" id="MobiDB-lite"/>
    </source>
</evidence>
<feature type="region of interest" description="Disordered" evidence="2">
    <location>
        <begin position="1"/>
        <end position="22"/>
    </location>
</feature>
<evidence type="ECO:0000313" key="4">
    <source>
        <dbReference type="EMBL" id="GAA2026598.1"/>
    </source>
</evidence>
<protein>
    <recommendedName>
        <fullName evidence="3">J domain-containing protein</fullName>
    </recommendedName>
</protein>
<dbReference type="PANTHER" id="PTHR44360:SF1">
    <property type="entry name" value="DNAJ HOMOLOG SUBFAMILY B MEMBER 9"/>
    <property type="match status" value="1"/>
</dbReference>
<dbReference type="CDD" id="cd06257">
    <property type="entry name" value="DnaJ"/>
    <property type="match status" value="1"/>
</dbReference>
<dbReference type="SUPFAM" id="SSF46565">
    <property type="entry name" value="Chaperone J-domain"/>
    <property type="match status" value="1"/>
</dbReference>
<dbReference type="Pfam" id="PF00226">
    <property type="entry name" value="DnaJ"/>
    <property type="match status" value="1"/>
</dbReference>
<name>A0ABP5FK20_9MICC</name>
<accession>A0ABP5FK20</accession>
<dbReference type="SMART" id="SM00271">
    <property type="entry name" value="DnaJ"/>
    <property type="match status" value="1"/>
</dbReference>
<dbReference type="InterPro" id="IPR036869">
    <property type="entry name" value="J_dom_sf"/>
</dbReference>
<comment type="caution">
    <text evidence="4">The sequence shown here is derived from an EMBL/GenBank/DDBJ whole genome shotgun (WGS) entry which is preliminary data.</text>
</comment>
<sequence length="290" mass="31332">MSDNPGNRLDPYAVLGVSPSASEKQVRRAYLALAKQHHPDRGGDAARFDQITKAWKQLSEVEPEPASEPQGPNPAPRTNTAPPTEAEPFRFIPPLAEGPVQVPGKPPVTVDSPLAQRVVHGKIPGGFFGRQNRTLHTRLSDMLQQRVHSALPAVRIFHGVKLSRRHVLDTVLLGGSKLAVFSAQHAPPDVYQFNGTELMGRKRVVLDDLSDAVAGLQQLFPNLEVGAFSVIFSTNPHAPTIQASTTLNTLGLSEAPASIMDAVRQVKLFIGTGDHNVVDRTSMGQLIAKL</sequence>
<dbReference type="Proteomes" id="UP001501461">
    <property type="component" value="Unassembled WGS sequence"/>
</dbReference>
<dbReference type="Gene3D" id="1.10.287.110">
    <property type="entry name" value="DnaJ domain"/>
    <property type="match status" value="1"/>
</dbReference>
<proteinExistence type="predicted"/>
<evidence type="ECO:0000256" key="1">
    <source>
        <dbReference type="ARBA" id="ARBA00023186"/>
    </source>
</evidence>
<gene>
    <name evidence="4" type="ORF">GCM10009720_02890</name>
</gene>
<dbReference type="PROSITE" id="PS50076">
    <property type="entry name" value="DNAJ_2"/>
    <property type="match status" value="1"/>
</dbReference>